<dbReference type="Proteomes" id="UP000499080">
    <property type="component" value="Unassembled WGS sequence"/>
</dbReference>
<comment type="caution">
    <text evidence="1">The sequence shown here is derived from an EMBL/GenBank/DDBJ whole genome shotgun (WGS) entry which is preliminary data.</text>
</comment>
<protein>
    <submittedName>
        <fullName evidence="1">Uncharacterized protein</fullName>
    </submittedName>
</protein>
<reference evidence="1 2" key="1">
    <citation type="journal article" date="2019" name="Sci. Rep.">
        <title>Orb-weaving spider Araneus ventricosus genome elucidates the spidroin gene catalogue.</title>
        <authorList>
            <person name="Kono N."/>
            <person name="Nakamura H."/>
            <person name="Ohtoshi R."/>
            <person name="Moran D.A.P."/>
            <person name="Shinohara A."/>
            <person name="Yoshida Y."/>
            <person name="Fujiwara M."/>
            <person name="Mori M."/>
            <person name="Tomita M."/>
            <person name="Arakawa K."/>
        </authorList>
    </citation>
    <scope>NUCLEOTIDE SEQUENCE [LARGE SCALE GENOMIC DNA]</scope>
</reference>
<evidence type="ECO:0000313" key="1">
    <source>
        <dbReference type="EMBL" id="GBN96316.1"/>
    </source>
</evidence>
<name>A0A4Y2TA04_ARAVE</name>
<evidence type="ECO:0000313" key="2">
    <source>
        <dbReference type="Proteomes" id="UP000499080"/>
    </source>
</evidence>
<accession>A0A4Y2TA04</accession>
<dbReference type="EMBL" id="BGPR01026526">
    <property type="protein sequence ID" value="GBN96316.1"/>
    <property type="molecule type" value="Genomic_DNA"/>
</dbReference>
<organism evidence="1 2">
    <name type="scientific">Araneus ventricosus</name>
    <name type="common">Orbweaver spider</name>
    <name type="synonym">Epeira ventricosa</name>
    <dbReference type="NCBI Taxonomy" id="182803"/>
    <lineage>
        <taxon>Eukaryota</taxon>
        <taxon>Metazoa</taxon>
        <taxon>Ecdysozoa</taxon>
        <taxon>Arthropoda</taxon>
        <taxon>Chelicerata</taxon>
        <taxon>Arachnida</taxon>
        <taxon>Araneae</taxon>
        <taxon>Araneomorphae</taxon>
        <taxon>Entelegynae</taxon>
        <taxon>Araneoidea</taxon>
        <taxon>Araneidae</taxon>
        <taxon>Araneus</taxon>
    </lineage>
</organism>
<dbReference type="AlphaFoldDB" id="A0A4Y2TA04"/>
<sequence>MEIQAGKCRPSVSLRPTNCIREDVIFFSQHGPFPAYLKLFHMSDSGYCSCCAIGTELHYAKECILTVPWHMRNPVPNFEQEWLKRVPNNLASRHIIRRIYKRKQRSFLASLAFNFPVS</sequence>
<proteinExistence type="predicted"/>
<keyword evidence="2" id="KW-1185">Reference proteome</keyword>
<gene>
    <name evidence="1" type="ORF">AVEN_152824_1</name>
</gene>